<dbReference type="EC" id="2.8.2.-" evidence="9"/>
<name>A0AAV2Q7K6_MEGNR</name>
<evidence type="ECO:0000313" key="10">
    <source>
        <dbReference type="EMBL" id="CAL4070926.1"/>
    </source>
</evidence>
<proteinExistence type="inferred from homology"/>
<keyword evidence="4" id="KW-0812">Transmembrane</keyword>
<dbReference type="AlphaFoldDB" id="A0AAV2Q7K6"/>
<protein>
    <recommendedName>
        <fullName evidence="9">Carbohydrate sulfotransferase</fullName>
        <ecNumber evidence="9">2.8.2.-</ecNumber>
    </recommendedName>
</protein>
<keyword evidence="5" id="KW-1133">Transmembrane helix</keyword>
<comment type="caution">
    <text evidence="10">The sequence shown here is derived from an EMBL/GenBank/DDBJ whole genome shotgun (WGS) entry which is preliminary data.</text>
</comment>
<dbReference type="GO" id="GO:0008146">
    <property type="term" value="F:sulfotransferase activity"/>
    <property type="evidence" value="ECO:0007669"/>
    <property type="project" value="InterPro"/>
</dbReference>
<evidence type="ECO:0000256" key="9">
    <source>
        <dbReference type="RuleBase" id="RU364020"/>
    </source>
</evidence>
<comment type="similarity">
    <text evidence="2 9">Belongs to the sulfotransferase 2 family.</text>
</comment>
<sequence length="409" mass="48850">MNFPPLSQVQSLNFSRTRYISNSLDEDNPNISRRNIGGNCSPRHSMMVEPRKWQTRVKSFVLQGNARLWFLAVIIYCGLGLILNDSNNPNALLDLEDEQPLIEWVQENEQNLRKEYSERQKLAHSVCEDYDIYMAQDEYIRKADRNEDKLQYQDWFTLKRVNWNYMYYVPGEDFVYCKVPKSGSSTWVYNLLKLANVPQEQISSDIGLHKLLRDHYPKMSSSSMKRVFKKSFKLLVVRHPFERILSAYRDKLEDYQRDLMFRDGYYYTMYGKNIVRVYRDQQDISLANHTEPTWREFVRYLANTPSSKFDEHWKPTYSLCSPCIVKYDVIAKMETFSEDTQFVINQLGLEDQLTVEWVHRTAKETTTEVAKKYYSQLTKAQVDQLFNKYRLDFELFGYYPEEYREMAQE</sequence>
<dbReference type="GO" id="GO:0016051">
    <property type="term" value="P:carbohydrate biosynthetic process"/>
    <property type="evidence" value="ECO:0007669"/>
    <property type="project" value="InterPro"/>
</dbReference>
<keyword evidence="3 9" id="KW-0808">Transferase</keyword>
<gene>
    <name evidence="10" type="ORF">MNOR_LOCUS8381</name>
</gene>
<evidence type="ECO:0000256" key="6">
    <source>
        <dbReference type="ARBA" id="ARBA00023034"/>
    </source>
</evidence>
<dbReference type="InterPro" id="IPR027417">
    <property type="entry name" value="P-loop_NTPase"/>
</dbReference>
<evidence type="ECO:0000256" key="3">
    <source>
        <dbReference type="ARBA" id="ARBA00022679"/>
    </source>
</evidence>
<dbReference type="PANTHER" id="PTHR12137:SF63">
    <property type="entry name" value="CARBOHYDRATE SULFOTRANSFERASE"/>
    <property type="match status" value="1"/>
</dbReference>
<dbReference type="Proteomes" id="UP001497623">
    <property type="component" value="Unassembled WGS sequence"/>
</dbReference>
<evidence type="ECO:0000256" key="1">
    <source>
        <dbReference type="ARBA" id="ARBA00004323"/>
    </source>
</evidence>
<keyword evidence="9" id="KW-0119">Carbohydrate metabolism</keyword>
<evidence type="ECO:0000256" key="4">
    <source>
        <dbReference type="ARBA" id="ARBA00022692"/>
    </source>
</evidence>
<dbReference type="SUPFAM" id="SSF52540">
    <property type="entry name" value="P-loop containing nucleoside triphosphate hydrolases"/>
    <property type="match status" value="1"/>
</dbReference>
<keyword evidence="8 9" id="KW-0325">Glycoprotein</keyword>
<evidence type="ECO:0000313" key="11">
    <source>
        <dbReference type="Proteomes" id="UP001497623"/>
    </source>
</evidence>
<evidence type="ECO:0000256" key="5">
    <source>
        <dbReference type="ARBA" id="ARBA00022989"/>
    </source>
</evidence>
<dbReference type="EMBL" id="CAXKWB010003891">
    <property type="protein sequence ID" value="CAL4070926.1"/>
    <property type="molecule type" value="Genomic_DNA"/>
</dbReference>
<keyword evidence="9" id="KW-0735">Signal-anchor</keyword>
<accession>A0AAV2Q7K6</accession>
<keyword evidence="11" id="KW-1185">Reference proteome</keyword>
<dbReference type="Pfam" id="PF03567">
    <property type="entry name" value="Sulfotransfer_2"/>
    <property type="match status" value="1"/>
</dbReference>
<comment type="subcellular location">
    <subcellularLocation>
        <location evidence="1 9">Golgi apparatus membrane</location>
        <topology evidence="1 9">Single-pass type II membrane protein</topology>
    </subcellularLocation>
</comment>
<keyword evidence="6 9" id="KW-0333">Golgi apparatus</keyword>
<reference evidence="10 11" key="1">
    <citation type="submission" date="2024-05" db="EMBL/GenBank/DDBJ databases">
        <authorList>
            <person name="Wallberg A."/>
        </authorList>
    </citation>
    <scope>NUCLEOTIDE SEQUENCE [LARGE SCALE GENOMIC DNA]</scope>
</reference>
<dbReference type="PANTHER" id="PTHR12137">
    <property type="entry name" value="CARBOHYDRATE SULFOTRANSFERASE"/>
    <property type="match status" value="1"/>
</dbReference>
<organism evidence="10 11">
    <name type="scientific">Meganyctiphanes norvegica</name>
    <name type="common">Northern krill</name>
    <name type="synonym">Thysanopoda norvegica</name>
    <dbReference type="NCBI Taxonomy" id="48144"/>
    <lineage>
        <taxon>Eukaryota</taxon>
        <taxon>Metazoa</taxon>
        <taxon>Ecdysozoa</taxon>
        <taxon>Arthropoda</taxon>
        <taxon>Crustacea</taxon>
        <taxon>Multicrustacea</taxon>
        <taxon>Malacostraca</taxon>
        <taxon>Eumalacostraca</taxon>
        <taxon>Eucarida</taxon>
        <taxon>Euphausiacea</taxon>
        <taxon>Euphausiidae</taxon>
        <taxon>Meganyctiphanes</taxon>
    </lineage>
</organism>
<evidence type="ECO:0000256" key="2">
    <source>
        <dbReference type="ARBA" id="ARBA00006339"/>
    </source>
</evidence>
<dbReference type="InterPro" id="IPR005331">
    <property type="entry name" value="Sulfotransferase"/>
</dbReference>
<keyword evidence="7" id="KW-0472">Membrane</keyword>
<dbReference type="GO" id="GO:0000139">
    <property type="term" value="C:Golgi membrane"/>
    <property type="evidence" value="ECO:0007669"/>
    <property type="project" value="UniProtKB-SubCell"/>
</dbReference>
<evidence type="ECO:0000256" key="7">
    <source>
        <dbReference type="ARBA" id="ARBA00023136"/>
    </source>
</evidence>
<dbReference type="InterPro" id="IPR018011">
    <property type="entry name" value="Carb_sulfotrans_8-10"/>
</dbReference>
<evidence type="ECO:0000256" key="8">
    <source>
        <dbReference type="ARBA" id="ARBA00023180"/>
    </source>
</evidence>